<dbReference type="OrthoDB" id="2139646at2"/>
<dbReference type="Proteomes" id="UP000010296">
    <property type="component" value="Unassembled WGS sequence"/>
</dbReference>
<dbReference type="InterPro" id="IPR052928">
    <property type="entry name" value="Desiccation-related_membrane"/>
</dbReference>
<dbReference type="PANTHER" id="PTHR35792">
    <property type="entry name" value="GENERAL STRESS PROTEIN"/>
    <property type="match status" value="1"/>
</dbReference>
<reference evidence="1 2" key="1">
    <citation type="submission" date="2010-12" db="EMBL/GenBank/DDBJ databases">
        <authorList>
            <person name="Muzny D."/>
            <person name="Qin X."/>
            <person name="Deng J."/>
            <person name="Jiang H."/>
            <person name="Liu Y."/>
            <person name="Qu J."/>
            <person name="Song X.-Z."/>
            <person name="Zhang L."/>
            <person name="Thornton R."/>
            <person name="Coyle M."/>
            <person name="Francisco L."/>
            <person name="Jackson L."/>
            <person name="Javaid M."/>
            <person name="Korchina V."/>
            <person name="Kovar C."/>
            <person name="Mata R."/>
            <person name="Mathew T."/>
            <person name="Ngo R."/>
            <person name="Nguyen L."/>
            <person name="Nguyen N."/>
            <person name="Okwuonu G."/>
            <person name="Ongeri F."/>
            <person name="Pham C."/>
            <person name="Simmons D."/>
            <person name="Wilczek-Boney K."/>
            <person name="Hale W."/>
            <person name="Jakkamsetti A."/>
            <person name="Pham P."/>
            <person name="Ruth R."/>
            <person name="San Lucas F."/>
            <person name="Warren J."/>
            <person name="Zhang J."/>
            <person name="Zhao Z."/>
            <person name="Zhou C."/>
            <person name="Zhu D."/>
            <person name="Lee S."/>
            <person name="Bess C."/>
            <person name="Blankenburg K."/>
            <person name="Forbes L."/>
            <person name="Fu Q."/>
            <person name="Gubbala S."/>
            <person name="Hirani K."/>
            <person name="Jayaseelan J.C."/>
            <person name="Lara F."/>
            <person name="Munidasa M."/>
            <person name="Palculict T."/>
            <person name="Patil S."/>
            <person name="Pu L.-L."/>
            <person name="Saada N."/>
            <person name="Tang L."/>
            <person name="Weissenberger G."/>
            <person name="Zhu Y."/>
            <person name="Hemphill L."/>
            <person name="Shang Y."/>
            <person name="Youmans B."/>
            <person name="Ayvaz T."/>
            <person name="Ross M."/>
            <person name="Santibanez J."/>
            <person name="Aqrawi P."/>
            <person name="Gross S."/>
            <person name="Joshi V."/>
            <person name="Fowler G."/>
            <person name="Nazareth L."/>
            <person name="Reid J."/>
            <person name="Worley K."/>
            <person name="Petrosino J."/>
            <person name="Highlander S."/>
            <person name="Gibbs R."/>
        </authorList>
    </citation>
    <scope>NUCLEOTIDE SEQUENCE [LARGE SCALE GENOMIC DNA]</scope>
    <source>
        <strain evidence="2">DSM 15952 / CCUG 50447 / LMG 22039 / TP 1.5</strain>
    </source>
</reference>
<dbReference type="RefSeq" id="WP_007209185.1">
    <property type="nucleotide sequence ID" value="NZ_GL622241.1"/>
</dbReference>
<proteinExistence type="predicted"/>
<evidence type="ECO:0008006" key="3">
    <source>
        <dbReference type="Google" id="ProtNLM"/>
    </source>
</evidence>
<dbReference type="STRING" id="888064.HMPREF9088_2174"/>
<name>E6LII4_ENTI1</name>
<evidence type="ECO:0000313" key="2">
    <source>
        <dbReference type="Proteomes" id="UP000010296"/>
    </source>
</evidence>
<evidence type="ECO:0000313" key="1">
    <source>
        <dbReference type="EMBL" id="EFU73059.1"/>
    </source>
</evidence>
<dbReference type="GeneID" id="302704878"/>
<organism evidence="1 2">
    <name type="scientific">Enterococcus italicus (strain DSM 15952 / CCUG 50447 / LMG 22039 / TP 1.5)</name>
    <dbReference type="NCBI Taxonomy" id="888064"/>
    <lineage>
        <taxon>Bacteria</taxon>
        <taxon>Bacillati</taxon>
        <taxon>Bacillota</taxon>
        <taxon>Bacilli</taxon>
        <taxon>Lactobacillales</taxon>
        <taxon>Enterococcaceae</taxon>
        <taxon>Enterococcus</taxon>
    </lineage>
</organism>
<gene>
    <name evidence="1" type="ORF">HMPREF9088_2174</name>
</gene>
<accession>E6LII4</accession>
<dbReference type="HOGENOM" id="CLU_105320_2_1_9"/>
<dbReference type="PANTHER" id="PTHR35792:SF1">
    <property type="entry name" value="SLL0268 PROTEIN"/>
    <property type="match status" value="1"/>
</dbReference>
<dbReference type="InterPro" id="IPR024623">
    <property type="entry name" value="YtxH"/>
</dbReference>
<keyword evidence="2" id="KW-1185">Reference proteome</keyword>
<dbReference type="eggNOG" id="COG4980">
    <property type="taxonomic scope" value="Bacteria"/>
</dbReference>
<dbReference type="AlphaFoldDB" id="E6LII4"/>
<dbReference type="Pfam" id="PF12732">
    <property type="entry name" value="YtxH"/>
    <property type="match status" value="1"/>
</dbReference>
<sequence>MTSFLKGLVFGAGVGGSLGLLFAPKKGKDFQQQIDTYVVDVTDSTKEFKEHVAHLQSTVKETSDLVAQTVPVVSRAIKKDIDAFQFQAQPRIKRINDQKALLSQHLKEAKQKLANTK</sequence>
<dbReference type="EMBL" id="AEPV01000086">
    <property type="protein sequence ID" value="EFU73059.1"/>
    <property type="molecule type" value="Genomic_DNA"/>
</dbReference>
<protein>
    <recommendedName>
        <fullName evidence="3">Gas vesicle protein</fullName>
    </recommendedName>
</protein>
<comment type="caution">
    <text evidence="1">The sequence shown here is derived from an EMBL/GenBank/DDBJ whole genome shotgun (WGS) entry which is preliminary data.</text>
</comment>